<dbReference type="InterPro" id="IPR050662">
    <property type="entry name" value="Sec-metab_biosynth-thioest"/>
</dbReference>
<dbReference type="OrthoDB" id="2971563at2"/>
<dbReference type="RefSeq" id="WP_145769199.1">
    <property type="nucleotide sequence ID" value="NZ_LR778301.1"/>
</dbReference>
<dbReference type="SMART" id="SM00849">
    <property type="entry name" value="Lactamase_B"/>
    <property type="match status" value="1"/>
</dbReference>
<dbReference type="Gene3D" id="1.10.10.10">
    <property type="entry name" value="Winged helix-like DNA-binding domain superfamily/Winged helix DNA-binding domain"/>
    <property type="match status" value="1"/>
</dbReference>
<dbReference type="PANTHER" id="PTHR23131">
    <property type="entry name" value="ENDORIBONUCLEASE LACTB2"/>
    <property type="match status" value="1"/>
</dbReference>
<dbReference type="InterPro" id="IPR036388">
    <property type="entry name" value="WH-like_DNA-bd_sf"/>
</dbReference>
<reference evidence="2 3" key="1">
    <citation type="submission" date="2020-03" db="EMBL/GenBank/DDBJ databases">
        <authorList>
            <consortium name="Genoscope - CEA"/>
            <person name="William W."/>
        </authorList>
    </citation>
    <scope>NUCLEOTIDE SEQUENCE [LARGE SCALE GENOMIC DNA]</scope>
    <source>
        <strain evidence="3">DSM 16959</strain>
    </source>
</reference>
<organism evidence="2 3">
    <name type="scientific">Denitratisoma oestradiolicum</name>
    <dbReference type="NCBI Taxonomy" id="311182"/>
    <lineage>
        <taxon>Bacteria</taxon>
        <taxon>Pseudomonadati</taxon>
        <taxon>Pseudomonadota</taxon>
        <taxon>Betaproteobacteria</taxon>
        <taxon>Nitrosomonadales</taxon>
        <taxon>Sterolibacteriaceae</taxon>
        <taxon>Denitratisoma</taxon>
    </lineage>
</organism>
<evidence type="ECO:0000313" key="3">
    <source>
        <dbReference type="Proteomes" id="UP000515733"/>
    </source>
</evidence>
<dbReference type="EMBL" id="LR778301">
    <property type="protein sequence ID" value="CAB1369215.1"/>
    <property type="molecule type" value="Genomic_DNA"/>
</dbReference>
<feature type="domain" description="Metallo-beta-lactamase" evidence="1">
    <location>
        <begin position="38"/>
        <end position="253"/>
    </location>
</feature>
<dbReference type="InterPro" id="IPR001279">
    <property type="entry name" value="Metallo-B-lactamas"/>
</dbReference>
<dbReference type="Pfam" id="PF21221">
    <property type="entry name" value="B_lactamase-like_C"/>
    <property type="match status" value="1"/>
</dbReference>
<evidence type="ECO:0000259" key="1">
    <source>
        <dbReference type="SMART" id="SM00849"/>
    </source>
</evidence>
<dbReference type="PANTHER" id="PTHR23131:SF4">
    <property type="entry name" value="METALLO-BETA-LACTAMASE SUPERFAMILY POTEIN"/>
    <property type="match status" value="1"/>
</dbReference>
<protein>
    <recommendedName>
        <fullName evidence="1">Metallo-beta-lactamase domain-containing protein</fullName>
    </recommendedName>
</protein>
<accession>A0A6S6XXZ3</accession>
<proteinExistence type="predicted"/>
<dbReference type="Proteomes" id="UP000515733">
    <property type="component" value="Chromosome"/>
</dbReference>
<sequence length="343" mass="38484">MTTLSFPFQAPATNGELIDVVPGQIKWLRMPLPLALNHINLYLVRDGAGWRIVDTGINTQETRDIWERILPALDGPVTGIICTHHHGDHCGLAGWFTEKLRVPLYMSRAEYFAMRIFDGGFSGESWEFREFFIRAGLPGEQLLNLIDALNRFGQAFTESPMPRAYQRLRDGGTLTIGDHVWQVWGGEGHSPEHASLYCPDLGVLLSGDQLLARISPNVGVLPFEPEASPLEDWFVSLEHIGRLPEETLVLPAHELPFHGLKARAEELRQHHQGVLDKMQTLCAEQPDTAYGLANRFFTHRSGPMDSILAIAETLAHLAYLCGQGRLQRELQQDGSYQYRVQAS</sequence>
<dbReference type="AlphaFoldDB" id="A0A6S6XXZ3"/>
<name>A0A6S6XXZ3_9PROT</name>
<evidence type="ECO:0000313" key="2">
    <source>
        <dbReference type="EMBL" id="CAB1369215.1"/>
    </source>
</evidence>
<dbReference type="InterPro" id="IPR048933">
    <property type="entry name" value="B_lactamase-like_C"/>
</dbReference>
<dbReference type="Gene3D" id="3.60.15.10">
    <property type="entry name" value="Ribonuclease Z/Hydroxyacylglutathione hydrolase-like"/>
    <property type="match status" value="1"/>
</dbReference>
<dbReference type="SUPFAM" id="SSF56281">
    <property type="entry name" value="Metallo-hydrolase/oxidoreductase"/>
    <property type="match status" value="1"/>
</dbReference>
<dbReference type="Pfam" id="PF00753">
    <property type="entry name" value="Lactamase_B"/>
    <property type="match status" value="1"/>
</dbReference>
<gene>
    <name evidence="2" type="ORF">DENOEST_2050</name>
</gene>
<dbReference type="InterPro" id="IPR036866">
    <property type="entry name" value="RibonucZ/Hydroxyglut_hydro"/>
</dbReference>
<keyword evidence="3" id="KW-1185">Reference proteome</keyword>
<dbReference type="KEGG" id="doe:DENOEST_2050"/>